<protein>
    <submittedName>
        <fullName evidence="1">Uncharacterized protein</fullName>
    </submittedName>
</protein>
<organism evidence="1 2">
    <name type="scientific">Pseudomonas canadensis</name>
    <dbReference type="NCBI Taxonomy" id="915099"/>
    <lineage>
        <taxon>Bacteria</taxon>
        <taxon>Pseudomonadati</taxon>
        <taxon>Pseudomonadota</taxon>
        <taxon>Gammaproteobacteria</taxon>
        <taxon>Pseudomonadales</taxon>
        <taxon>Pseudomonadaceae</taxon>
        <taxon>Pseudomonas</taxon>
    </lineage>
</organism>
<evidence type="ECO:0000313" key="2">
    <source>
        <dbReference type="Proteomes" id="UP000283389"/>
    </source>
</evidence>
<name>A0A423F6B7_9PSED</name>
<sequence>MTLPLTTFDLVDLLDSEEAINEYLSQVIAEGDESELLRAEEILVKVIEKIRAALVFGESSGELQPFDPSVFNQRMISTRE</sequence>
<reference evidence="1 2" key="1">
    <citation type="submission" date="2016-10" db="EMBL/GenBank/DDBJ databases">
        <title>Comparative genome analysis of multiple Pseudomonas spp. focuses on biocontrol and plant growth promoting traits.</title>
        <authorList>
            <person name="Tao X.-Y."/>
            <person name="Taylor C.G."/>
        </authorList>
    </citation>
    <scope>NUCLEOTIDE SEQUENCE [LARGE SCALE GENOMIC DNA]</scope>
    <source>
        <strain evidence="1 2">36C8</strain>
    </source>
</reference>
<proteinExistence type="predicted"/>
<dbReference type="AlphaFoldDB" id="A0A423F6B7"/>
<evidence type="ECO:0000313" key="1">
    <source>
        <dbReference type="EMBL" id="ROM50342.1"/>
    </source>
</evidence>
<dbReference type="RefSeq" id="WP_221178322.1">
    <property type="nucleotide sequence ID" value="NZ_MOAZ01000012.1"/>
</dbReference>
<accession>A0A423F6B7</accession>
<comment type="caution">
    <text evidence="1">The sequence shown here is derived from an EMBL/GenBank/DDBJ whole genome shotgun (WGS) entry which is preliminary data.</text>
</comment>
<dbReference type="InterPro" id="IPR014057">
    <property type="entry name" value="HI1420"/>
</dbReference>
<dbReference type="Pfam" id="PF21716">
    <property type="entry name" value="dnstrm_HI1420"/>
    <property type="match status" value="1"/>
</dbReference>
<gene>
    <name evidence="1" type="ORF">BK649_16365</name>
</gene>
<dbReference type="Proteomes" id="UP000283389">
    <property type="component" value="Unassembled WGS sequence"/>
</dbReference>
<dbReference type="EMBL" id="MOAZ01000012">
    <property type="protein sequence ID" value="ROM50342.1"/>
    <property type="molecule type" value="Genomic_DNA"/>
</dbReference>